<feature type="domain" description="Spartan-like zinc binding" evidence="1">
    <location>
        <begin position="6"/>
        <end position="53"/>
    </location>
</feature>
<dbReference type="InterPro" id="IPR055220">
    <property type="entry name" value="SPRTN_ZBD"/>
</dbReference>
<dbReference type="EMBL" id="QDEB01111819">
    <property type="protein sequence ID" value="RZB41744.1"/>
    <property type="molecule type" value="Genomic_DNA"/>
</dbReference>
<proteinExistence type="predicted"/>
<dbReference type="GO" id="GO:0006974">
    <property type="term" value="P:DNA damage response"/>
    <property type="evidence" value="ECO:0007669"/>
    <property type="project" value="InterPro"/>
</dbReference>
<sequence length="124" mass="14374">ARLCKEHWWRCDGPCKDRLPFFGLVRRRIDRPPGPRDKWFVQHSVTCGGIFVKNSKNGDCMIPSSKATLMHSSALLGVRQLIDQKAWLFQEQFNQEEYIRKPPLSLVYYHCAHGDWSKSIGDPS</sequence>
<dbReference type="Proteomes" id="UP000292052">
    <property type="component" value="Unassembled WGS sequence"/>
</dbReference>
<dbReference type="PANTHER" id="PTHR21220:SF0">
    <property type="entry name" value="DNA-DEPENDENT METALLOPROTEASE SPRTN"/>
    <property type="match status" value="1"/>
</dbReference>
<organism evidence="2 3">
    <name type="scientific">Asbolus verrucosus</name>
    <name type="common">Desert ironclad beetle</name>
    <dbReference type="NCBI Taxonomy" id="1661398"/>
    <lineage>
        <taxon>Eukaryota</taxon>
        <taxon>Metazoa</taxon>
        <taxon>Ecdysozoa</taxon>
        <taxon>Arthropoda</taxon>
        <taxon>Hexapoda</taxon>
        <taxon>Insecta</taxon>
        <taxon>Pterygota</taxon>
        <taxon>Neoptera</taxon>
        <taxon>Endopterygota</taxon>
        <taxon>Coleoptera</taxon>
        <taxon>Polyphaga</taxon>
        <taxon>Cucujiformia</taxon>
        <taxon>Tenebrionidae</taxon>
        <taxon>Pimeliinae</taxon>
        <taxon>Asbolus</taxon>
    </lineage>
</organism>
<dbReference type="AlphaFoldDB" id="A0A482VDS9"/>
<accession>A0A482VDS9</accession>
<dbReference type="OrthoDB" id="5236983at2759"/>
<evidence type="ECO:0000259" key="1">
    <source>
        <dbReference type="Pfam" id="PF22934"/>
    </source>
</evidence>
<dbReference type="STRING" id="1661398.A0A482VDS9"/>
<dbReference type="Pfam" id="PF22934">
    <property type="entry name" value="SPRTN_ZBD"/>
    <property type="match status" value="1"/>
</dbReference>
<feature type="non-terminal residue" evidence="2">
    <location>
        <position position="124"/>
    </location>
</feature>
<evidence type="ECO:0000313" key="3">
    <source>
        <dbReference type="Proteomes" id="UP000292052"/>
    </source>
</evidence>
<dbReference type="GO" id="GO:0031593">
    <property type="term" value="F:polyubiquitin modification-dependent protein binding"/>
    <property type="evidence" value="ECO:0007669"/>
    <property type="project" value="TreeGrafter"/>
</dbReference>
<protein>
    <recommendedName>
        <fullName evidence="1">Spartan-like zinc binding domain-containing protein</fullName>
    </recommendedName>
</protein>
<dbReference type="GO" id="GO:0005634">
    <property type="term" value="C:nucleus"/>
    <property type="evidence" value="ECO:0007669"/>
    <property type="project" value="TreeGrafter"/>
</dbReference>
<feature type="non-terminal residue" evidence="2">
    <location>
        <position position="1"/>
    </location>
</feature>
<dbReference type="GO" id="GO:0004222">
    <property type="term" value="F:metalloendopeptidase activity"/>
    <property type="evidence" value="ECO:0007669"/>
    <property type="project" value="InterPro"/>
</dbReference>
<reference evidence="2 3" key="1">
    <citation type="submission" date="2017-03" db="EMBL/GenBank/DDBJ databases">
        <title>Genome of the blue death feigning beetle - Asbolus verrucosus.</title>
        <authorList>
            <person name="Rider S.D."/>
        </authorList>
    </citation>
    <scope>NUCLEOTIDE SEQUENCE [LARGE SCALE GENOMIC DNA]</scope>
    <source>
        <strain evidence="2">Butters</strain>
        <tissue evidence="2">Head and leg muscle</tissue>
    </source>
</reference>
<dbReference type="InterPro" id="IPR044245">
    <property type="entry name" value="Spartan"/>
</dbReference>
<evidence type="ECO:0000313" key="2">
    <source>
        <dbReference type="EMBL" id="RZB41744.1"/>
    </source>
</evidence>
<comment type="caution">
    <text evidence="2">The sequence shown here is derived from an EMBL/GenBank/DDBJ whole genome shotgun (WGS) entry which is preliminary data.</text>
</comment>
<name>A0A482VDS9_ASBVE</name>
<keyword evidence="3" id="KW-1185">Reference proteome</keyword>
<dbReference type="PANTHER" id="PTHR21220">
    <property type="entry name" value="DNA-DEPENDENT METALLOPROTEASE SPRTN"/>
    <property type="match status" value="1"/>
</dbReference>
<dbReference type="GO" id="GO:0003697">
    <property type="term" value="F:single-stranded DNA binding"/>
    <property type="evidence" value="ECO:0007669"/>
    <property type="project" value="InterPro"/>
</dbReference>
<gene>
    <name evidence="2" type="ORF">BDFB_012474</name>
</gene>